<feature type="compositionally biased region" description="Low complexity" evidence="2">
    <location>
        <begin position="165"/>
        <end position="177"/>
    </location>
</feature>
<feature type="region of interest" description="Disordered" evidence="2">
    <location>
        <begin position="165"/>
        <end position="206"/>
    </location>
</feature>
<dbReference type="AlphaFoldDB" id="A0A9Q8Q1L6"/>
<dbReference type="GO" id="GO:0042834">
    <property type="term" value="F:peptidoglycan binding"/>
    <property type="evidence" value="ECO:0007669"/>
    <property type="project" value="InterPro"/>
</dbReference>
<dbReference type="InterPro" id="IPR032899">
    <property type="entry name" value="DamX"/>
</dbReference>
<dbReference type="InterPro" id="IPR036680">
    <property type="entry name" value="SPOR-like_sf"/>
</dbReference>
<keyword evidence="1" id="KW-0997">Cell inner membrane</keyword>
<keyword evidence="1" id="KW-0472">Membrane</keyword>
<dbReference type="InterPro" id="IPR007730">
    <property type="entry name" value="SPOR-like_dom"/>
</dbReference>
<accession>A0A9Q8Q1L6</accession>
<reference evidence="4" key="1">
    <citation type="submission" date="2022-03" db="EMBL/GenBank/DDBJ databases">
        <title>ESBL-producing Moellerella wisconsensis and Escherichia marmotae isolated from wild game meat.</title>
        <authorList>
            <person name="Biggel M."/>
        </authorList>
    </citation>
    <scope>NUCLEOTIDE SEQUENCE</scope>
    <source>
        <strain evidence="4">W51</strain>
    </source>
</reference>
<comment type="subcellular location">
    <subcellularLocation>
        <location evidence="1">Cell inner membrane</location>
        <topology evidence="1">Single-pass membrane protein</topology>
    </subcellularLocation>
    <text evidence="1">Localizes at the septal ring.</text>
</comment>
<dbReference type="HAMAP" id="MF_02021">
    <property type="entry name" value="DamX"/>
    <property type="match status" value="1"/>
</dbReference>
<dbReference type="GO" id="GO:0030428">
    <property type="term" value="C:cell septum"/>
    <property type="evidence" value="ECO:0007669"/>
    <property type="project" value="InterPro"/>
</dbReference>
<dbReference type="EMBL" id="CP093245">
    <property type="protein sequence ID" value="UNH30810.1"/>
    <property type="molecule type" value="Genomic_DNA"/>
</dbReference>
<dbReference type="PROSITE" id="PS51724">
    <property type="entry name" value="SPOR"/>
    <property type="match status" value="1"/>
</dbReference>
<name>A0A9Q8Q1L6_9GAMM</name>
<evidence type="ECO:0000313" key="4">
    <source>
        <dbReference type="EMBL" id="UNH30810.1"/>
    </source>
</evidence>
<feature type="region of interest" description="Disordered" evidence="2">
    <location>
        <begin position="1"/>
        <end position="40"/>
    </location>
</feature>
<keyword evidence="1" id="KW-0812">Transmembrane</keyword>
<dbReference type="RefSeq" id="WP_241501205.1">
    <property type="nucleotide sequence ID" value="NZ_CAWQWH010000001.1"/>
</dbReference>
<keyword evidence="1" id="KW-0132">Cell division</keyword>
<dbReference type="GO" id="GO:0032506">
    <property type="term" value="P:cytokinetic process"/>
    <property type="evidence" value="ECO:0007669"/>
    <property type="project" value="InterPro"/>
</dbReference>
<keyword evidence="1" id="KW-0131">Cell cycle</keyword>
<evidence type="ECO:0000313" key="5">
    <source>
        <dbReference type="Proteomes" id="UP000829116"/>
    </source>
</evidence>
<feature type="compositionally biased region" description="Basic and acidic residues" evidence="2">
    <location>
        <begin position="16"/>
        <end position="25"/>
    </location>
</feature>
<dbReference type="Pfam" id="PF05036">
    <property type="entry name" value="SPOR"/>
    <property type="match status" value="1"/>
</dbReference>
<feature type="transmembrane region" description="Helical" evidence="1">
    <location>
        <begin position="46"/>
        <end position="66"/>
    </location>
</feature>
<dbReference type="SUPFAM" id="SSF110997">
    <property type="entry name" value="Sporulation related repeat"/>
    <property type="match status" value="1"/>
</dbReference>
<gene>
    <name evidence="1" type="primary">damX</name>
    <name evidence="4" type="ORF">MNY72_00305</name>
</gene>
<evidence type="ECO:0000256" key="2">
    <source>
        <dbReference type="SAM" id="MobiDB-lite"/>
    </source>
</evidence>
<comment type="similarity">
    <text evidence="1">Belongs to the DamX family.</text>
</comment>
<dbReference type="GO" id="GO:0005886">
    <property type="term" value="C:plasma membrane"/>
    <property type="evidence" value="ECO:0007669"/>
    <property type="project" value="UniProtKB-SubCell"/>
</dbReference>
<proteinExistence type="inferred from homology"/>
<feature type="compositionally biased region" description="Polar residues" evidence="2">
    <location>
        <begin position="112"/>
        <end position="124"/>
    </location>
</feature>
<keyword evidence="1" id="KW-1003">Cell membrane</keyword>
<sequence length="300" mass="32791">MDELKPENQSQGQNDLRPDTSDRPTGRPRQPASRQKPKLTVSRQHIMIGVGVLVLLLLIIAISSALKAPTEHEKQQANTTTERNIDLSSSSSLANNAMHGQPQEVTMPPISGTPTQNQLPSQRQDLGERVEIPGDVADALHQGQNLPVVNQQQTLPPQVVQPVTPAVTPKTTQPVKPTKTEAKSQTITEKKPVAPTKQATSSINGGQGGKLMAAPVTNYTLQLSSASRSDTLNAFAKQNKLTDYTVYKTVRNGQTWYVLIHGNYRSVNEAKRAIATLPSAVQAKKPWVRNMKQVQQDQKK</sequence>
<organism evidence="4 5">
    <name type="scientific">Moellerella wisconsensis</name>
    <dbReference type="NCBI Taxonomy" id="158849"/>
    <lineage>
        <taxon>Bacteria</taxon>
        <taxon>Pseudomonadati</taxon>
        <taxon>Pseudomonadota</taxon>
        <taxon>Gammaproteobacteria</taxon>
        <taxon>Enterobacterales</taxon>
        <taxon>Morganellaceae</taxon>
        <taxon>Moellerella</taxon>
    </lineage>
</organism>
<feature type="compositionally biased region" description="Basic and acidic residues" evidence="2">
    <location>
        <begin position="178"/>
        <end position="192"/>
    </location>
</feature>
<feature type="domain" description="SPOR" evidence="3">
    <location>
        <begin position="213"/>
        <end position="290"/>
    </location>
</feature>
<keyword evidence="1" id="KW-1133">Transmembrane helix</keyword>
<protein>
    <recommendedName>
        <fullName evidence="1">Cell division protein DamX</fullName>
    </recommendedName>
</protein>
<dbReference type="GeneID" id="79715666"/>
<evidence type="ECO:0000256" key="1">
    <source>
        <dbReference type="HAMAP-Rule" id="MF_02021"/>
    </source>
</evidence>
<comment type="domain">
    <text evidence="1">The SPOR domain binds septal peptidoglycans and is required to target DamX to the septal ring.</text>
</comment>
<evidence type="ECO:0000259" key="3">
    <source>
        <dbReference type="PROSITE" id="PS51724"/>
    </source>
</evidence>
<comment type="function">
    <text evidence="1">Non-essential cell division protein.</text>
</comment>
<dbReference type="Proteomes" id="UP000829116">
    <property type="component" value="Chromosome"/>
</dbReference>
<feature type="region of interest" description="Disordered" evidence="2">
    <location>
        <begin position="94"/>
        <end position="124"/>
    </location>
</feature>
<dbReference type="Gene3D" id="3.30.70.1070">
    <property type="entry name" value="Sporulation related repeat"/>
    <property type="match status" value="1"/>
</dbReference>